<feature type="compositionally biased region" description="Polar residues" evidence="1">
    <location>
        <begin position="1"/>
        <end position="12"/>
    </location>
</feature>
<protein>
    <submittedName>
        <fullName evidence="2">Uncharacterized protein</fullName>
    </submittedName>
</protein>
<evidence type="ECO:0000313" key="2">
    <source>
        <dbReference type="EMBL" id="XBV23286.1"/>
    </source>
</evidence>
<dbReference type="EMBL" id="CP158165">
    <property type="protein sequence ID" value="XBV23286.1"/>
    <property type="molecule type" value="Genomic_DNA"/>
</dbReference>
<organism evidence="2">
    <name type="scientific">Kribbella sp. HUAS MG21</name>
    <dbReference type="NCBI Taxonomy" id="3160966"/>
    <lineage>
        <taxon>Bacteria</taxon>
        <taxon>Bacillati</taxon>
        <taxon>Actinomycetota</taxon>
        <taxon>Actinomycetes</taxon>
        <taxon>Propionibacteriales</taxon>
        <taxon>Kribbellaceae</taxon>
        <taxon>Kribbella</taxon>
    </lineage>
</organism>
<dbReference type="RefSeq" id="WP_350276118.1">
    <property type="nucleotide sequence ID" value="NZ_CP158165.1"/>
</dbReference>
<name>A0AAU7T9E3_9ACTN</name>
<sequence length="45" mass="5188">MRNSDLGNSTAFSRRGRDAWRPAQTRTVRYQAGTPRRAVPRRTGR</sequence>
<proteinExistence type="predicted"/>
<dbReference type="AlphaFoldDB" id="A0AAU7T9E3"/>
<evidence type="ECO:0000256" key="1">
    <source>
        <dbReference type="SAM" id="MobiDB-lite"/>
    </source>
</evidence>
<gene>
    <name evidence="2" type="ORF">ABN611_32555</name>
</gene>
<reference evidence="2" key="1">
    <citation type="submission" date="2024-06" db="EMBL/GenBank/DDBJ databases">
        <title>Kribbella sp. strain HUAS MG21 genome sequences.</title>
        <authorList>
            <person name="Mo P."/>
        </authorList>
    </citation>
    <scope>NUCLEOTIDE SEQUENCE</scope>
    <source>
        <strain evidence="2">HUAS MG21</strain>
    </source>
</reference>
<accession>A0AAU7T9E3</accession>
<feature type="region of interest" description="Disordered" evidence="1">
    <location>
        <begin position="1"/>
        <end position="45"/>
    </location>
</feature>